<dbReference type="Proteomes" id="UP000557872">
    <property type="component" value="Unassembled WGS sequence"/>
</dbReference>
<evidence type="ECO:0000259" key="1">
    <source>
        <dbReference type="Pfam" id="PF00501"/>
    </source>
</evidence>
<evidence type="ECO:0000313" key="2">
    <source>
        <dbReference type="EMBL" id="NWK55460.1"/>
    </source>
</evidence>
<dbReference type="InterPro" id="IPR000873">
    <property type="entry name" value="AMP-dep_synth/lig_dom"/>
</dbReference>
<proteinExistence type="predicted"/>
<dbReference type="InterPro" id="IPR045851">
    <property type="entry name" value="AMP-bd_C_sf"/>
</dbReference>
<sequence length="717" mass="78310">MSNKIEILGKNNIPEQGALVIPGRLDFNEMLHLEQLFAKRPITWLCEEKVKLEPAVESFLDREGTNAIAFDATDADPASIGATLRQHLSGGGIIIFFPGYVSAHTAECCHIPGPTIRQLCALGLPVLPLSASKPREIALSSDNANRLPESVFTFAPLIPEDKISVASWRQALLEAEEEAFASRSFLQESLPVSLIAGLKKHGSSNSLYDGTDDSELSFDKLLAVAIVFAQEIKELTSKKRVGVILPPGKGGTLANLAVLLAGKIPVNINFTASHKAVQSSIRQADVDRFITADPFVRKVASFPWPPNRDLIFIERTLPHLQKRIKRWFILCKILPTPMIAKILGLGKSRGDDEAVLLFTSGSSGEPKGVPLSHRNLLANVCQFGSRINLSHESRLLGCLPLFHSFGITATMLYPCLEGLNLVTYPNPLETKRLAELIKIHQVTALIATPTFLRGYMRRVAPEQLSSLQYCVTGAEKLPQSLAEAFKEKFGIDVLEGFGLTETSPATNINLPELPAHGDAPVISSHRRGSVGKLLPGIAVRMTNPATDQASPISEQGSIWLRGANVFSGYLNNQEKTAEIFEDQWFNTGDVGRVDDDGFLIIEGRLSRFSKIAGEMVPHETVEATITQTLGLDKETERKIAVVGIPDEQKGEAIALLTTVCGETRDQECIALRYQLMDQGIPSLWCPKLFIPVDEIPILASGKLDLKACKELAENFIA</sequence>
<reference evidence="2 3" key="1">
    <citation type="submission" date="2020-07" db="EMBL/GenBank/DDBJ databases">
        <title>Roseicoccus Jingziensis gen. nov., sp. nov., isolated from coastal seawater.</title>
        <authorList>
            <person name="Feng X."/>
        </authorList>
    </citation>
    <scope>NUCLEOTIDE SEQUENCE [LARGE SCALE GENOMIC DNA]</scope>
    <source>
        <strain evidence="2 3">N1E253</strain>
    </source>
</reference>
<accession>A0A851GL47</accession>
<dbReference type="PROSITE" id="PS00455">
    <property type="entry name" value="AMP_BINDING"/>
    <property type="match status" value="1"/>
</dbReference>
<dbReference type="RefSeq" id="WP_178931974.1">
    <property type="nucleotide sequence ID" value="NZ_JACBAZ010000002.1"/>
</dbReference>
<dbReference type="PANTHER" id="PTHR43767:SF1">
    <property type="entry name" value="NONRIBOSOMAL PEPTIDE SYNTHASE PES1 (EUROFUNG)-RELATED"/>
    <property type="match status" value="1"/>
</dbReference>
<dbReference type="InterPro" id="IPR042099">
    <property type="entry name" value="ANL_N_sf"/>
</dbReference>
<dbReference type="AlphaFoldDB" id="A0A851GL47"/>
<dbReference type="InterPro" id="IPR050237">
    <property type="entry name" value="ATP-dep_AMP-bd_enzyme"/>
</dbReference>
<dbReference type="InterPro" id="IPR020845">
    <property type="entry name" value="AMP-binding_CS"/>
</dbReference>
<dbReference type="Gene3D" id="3.40.50.12780">
    <property type="entry name" value="N-terminal domain of ligase-like"/>
    <property type="match status" value="1"/>
</dbReference>
<dbReference type="Gene3D" id="3.30.300.30">
    <property type="match status" value="1"/>
</dbReference>
<dbReference type="GO" id="GO:0016878">
    <property type="term" value="F:acid-thiol ligase activity"/>
    <property type="evidence" value="ECO:0007669"/>
    <property type="project" value="UniProtKB-ARBA"/>
</dbReference>
<name>A0A851GL47_9BACT</name>
<comment type="caution">
    <text evidence="2">The sequence shown here is derived from an EMBL/GenBank/DDBJ whole genome shotgun (WGS) entry which is preliminary data.</text>
</comment>
<gene>
    <name evidence="2" type="ORF">HW115_07545</name>
</gene>
<dbReference type="Pfam" id="PF00501">
    <property type="entry name" value="AMP-binding"/>
    <property type="match status" value="1"/>
</dbReference>
<dbReference type="SUPFAM" id="SSF56801">
    <property type="entry name" value="Acetyl-CoA synthetase-like"/>
    <property type="match status" value="1"/>
</dbReference>
<protein>
    <submittedName>
        <fullName evidence="2">AMP-binding protein</fullName>
    </submittedName>
</protein>
<evidence type="ECO:0000313" key="3">
    <source>
        <dbReference type="Proteomes" id="UP000557872"/>
    </source>
</evidence>
<dbReference type="EMBL" id="JACBAZ010000002">
    <property type="protein sequence ID" value="NWK55460.1"/>
    <property type="molecule type" value="Genomic_DNA"/>
</dbReference>
<feature type="domain" description="AMP-dependent synthetase/ligase" evidence="1">
    <location>
        <begin position="209"/>
        <end position="570"/>
    </location>
</feature>
<dbReference type="PANTHER" id="PTHR43767">
    <property type="entry name" value="LONG-CHAIN-FATTY-ACID--COA LIGASE"/>
    <property type="match status" value="1"/>
</dbReference>
<keyword evidence="3" id="KW-1185">Reference proteome</keyword>
<organism evidence="2 3">
    <name type="scientific">Oceaniferula marina</name>
    <dbReference type="NCBI Taxonomy" id="2748318"/>
    <lineage>
        <taxon>Bacteria</taxon>
        <taxon>Pseudomonadati</taxon>
        <taxon>Verrucomicrobiota</taxon>
        <taxon>Verrucomicrobiia</taxon>
        <taxon>Verrucomicrobiales</taxon>
        <taxon>Verrucomicrobiaceae</taxon>
        <taxon>Oceaniferula</taxon>
    </lineage>
</organism>